<name>A0ABS5K743_9BACT</name>
<feature type="domain" description="Mandelate racemase/muconate lactonizing enzyme C-terminal" evidence="2">
    <location>
        <begin position="130"/>
        <end position="228"/>
    </location>
</feature>
<sequence length="349" mass="39540">MLTATYKKQELVFKEAGGTSRGVLNTKPSWFIKIQNNHGIFGIGECSIIPGLSMDDRPDLDEIIADVCININDYVLDYHQQLKDVPALRFAVETAMKGLEMEHPYELYPSQFMNGTEPIVINGLIWMGEAETMLKRIDEKLQQGFSCLKLKVGAIDFNEELSLLRHIRNRYSEKDLELRLDANGAFAPEEALFKLKALSSFKIHSIEQPIKAGQYEDMYQLCRKTPIPIALDEELIGVNDMSAKEELLRVITPQYIILKPSLLGGVMASDEWISIADELNIDWWATSALEANIGLNTIAQWVATKYSSLRQGLGTGQVFTNNLRSPLYLKGQELYYDLHGEWENPFEAE</sequence>
<reference evidence="3 4" key="1">
    <citation type="journal article" date="2014" name="Int. J. Syst. Evol. Microbiol.">
        <title>Carboxylicivirga gen. nov. in the family Marinilabiliaceae with two novel species, Carboxylicivirga mesophila sp. nov. and Carboxylicivirga taeanensis sp. nov., and reclassification of Cytophaga fermentans as Saccharicrinis fermentans gen. nov., comb. nov.</title>
        <authorList>
            <person name="Yang S.H."/>
            <person name="Seo H.S."/>
            <person name="Woo J.H."/>
            <person name="Oh H.M."/>
            <person name="Jang H."/>
            <person name="Lee J.H."/>
            <person name="Kim S.J."/>
            <person name="Kwon K.K."/>
        </authorList>
    </citation>
    <scope>NUCLEOTIDE SEQUENCE [LARGE SCALE GENOMIC DNA]</scope>
    <source>
        <strain evidence="3 4">JCM 18290</strain>
    </source>
</reference>
<dbReference type="CDD" id="cd03320">
    <property type="entry name" value="OSBS"/>
    <property type="match status" value="1"/>
</dbReference>
<dbReference type="Proteomes" id="UP000721861">
    <property type="component" value="Unassembled WGS sequence"/>
</dbReference>
<dbReference type="InterPro" id="IPR018110">
    <property type="entry name" value="Mandel_Rmase/mucon_lact_enz_CS"/>
</dbReference>
<dbReference type="SFLD" id="SFLDS00001">
    <property type="entry name" value="Enolase"/>
    <property type="match status" value="1"/>
</dbReference>
<dbReference type="InterPro" id="IPR029017">
    <property type="entry name" value="Enolase-like_N"/>
</dbReference>
<organism evidence="3 4">
    <name type="scientific">Carboxylicivirga mesophila</name>
    <dbReference type="NCBI Taxonomy" id="1166478"/>
    <lineage>
        <taxon>Bacteria</taxon>
        <taxon>Pseudomonadati</taxon>
        <taxon>Bacteroidota</taxon>
        <taxon>Bacteroidia</taxon>
        <taxon>Marinilabiliales</taxon>
        <taxon>Marinilabiliaceae</taxon>
        <taxon>Carboxylicivirga</taxon>
    </lineage>
</organism>
<keyword evidence="1" id="KW-0479">Metal-binding</keyword>
<evidence type="ECO:0000256" key="1">
    <source>
        <dbReference type="ARBA" id="ARBA00022723"/>
    </source>
</evidence>
<dbReference type="InterPro" id="IPR029065">
    <property type="entry name" value="Enolase_C-like"/>
</dbReference>
<proteinExistence type="predicted"/>
<dbReference type="PROSITE" id="PS00909">
    <property type="entry name" value="MR_MLE_2"/>
    <property type="match status" value="1"/>
</dbReference>
<protein>
    <submittedName>
        <fullName evidence="3">O-succinylbenzoate synthase</fullName>
    </submittedName>
</protein>
<dbReference type="EMBL" id="JAGUCN010000004">
    <property type="protein sequence ID" value="MBS2210810.1"/>
    <property type="molecule type" value="Genomic_DNA"/>
</dbReference>
<dbReference type="SMART" id="SM00922">
    <property type="entry name" value="MR_MLE"/>
    <property type="match status" value="1"/>
</dbReference>
<dbReference type="PANTHER" id="PTHR48073:SF2">
    <property type="entry name" value="O-SUCCINYLBENZOATE SYNTHASE"/>
    <property type="match status" value="1"/>
</dbReference>
<gene>
    <name evidence="3" type="ORF">KEM09_05335</name>
</gene>
<dbReference type="PANTHER" id="PTHR48073">
    <property type="entry name" value="O-SUCCINYLBENZOATE SYNTHASE-RELATED"/>
    <property type="match status" value="1"/>
</dbReference>
<dbReference type="Pfam" id="PF13378">
    <property type="entry name" value="MR_MLE_C"/>
    <property type="match status" value="1"/>
</dbReference>
<dbReference type="Gene3D" id="3.30.390.10">
    <property type="entry name" value="Enolase-like, N-terminal domain"/>
    <property type="match status" value="1"/>
</dbReference>
<accession>A0ABS5K743</accession>
<dbReference type="SUPFAM" id="SSF54826">
    <property type="entry name" value="Enolase N-terminal domain-like"/>
    <property type="match status" value="1"/>
</dbReference>
<dbReference type="Gene3D" id="3.20.20.120">
    <property type="entry name" value="Enolase-like C-terminal domain"/>
    <property type="match status" value="1"/>
</dbReference>
<dbReference type="InterPro" id="IPR013342">
    <property type="entry name" value="Mandelate_racemase_C"/>
</dbReference>
<comment type="caution">
    <text evidence="3">The sequence shown here is derived from an EMBL/GenBank/DDBJ whole genome shotgun (WGS) entry which is preliminary data.</text>
</comment>
<evidence type="ECO:0000313" key="3">
    <source>
        <dbReference type="EMBL" id="MBS2210810.1"/>
    </source>
</evidence>
<evidence type="ECO:0000259" key="2">
    <source>
        <dbReference type="SMART" id="SM00922"/>
    </source>
</evidence>
<evidence type="ECO:0000313" key="4">
    <source>
        <dbReference type="Proteomes" id="UP000721861"/>
    </source>
</evidence>
<keyword evidence="4" id="KW-1185">Reference proteome</keyword>
<dbReference type="SFLD" id="SFLDG00180">
    <property type="entry name" value="muconate_cycloisomerase"/>
    <property type="match status" value="1"/>
</dbReference>
<dbReference type="InterPro" id="IPR036849">
    <property type="entry name" value="Enolase-like_C_sf"/>
</dbReference>
<dbReference type="SUPFAM" id="SSF51604">
    <property type="entry name" value="Enolase C-terminal domain-like"/>
    <property type="match status" value="1"/>
</dbReference>
<dbReference type="SFLD" id="SFLDF00009">
    <property type="entry name" value="o-succinylbenzoate_synthase"/>
    <property type="match status" value="1"/>
</dbReference>